<accession>A0AAN8RK93</accession>
<keyword evidence="1" id="KW-0812">Transmembrane</keyword>
<organism evidence="2 3">
    <name type="scientific">Orbilia javanica</name>
    <dbReference type="NCBI Taxonomy" id="47235"/>
    <lineage>
        <taxon>Eukaryota</taxon>
        <taxon>Fungi</taxon>
        <taxon>Dikarya</taxon>
        <taxon>Ascomycota</taxon>
        <taxon>Pezizomycotina</taxon>
        <taxon>Orbiliomycetes</taxon>
        <taxon>Orbiliales</taxon>
        <taxon>Orbiliaceae</taxon>
        <taxon>Orbilia</taxon>
    </lineage>
</organism>
<dbReference type="Proteomes" id="UP001313282">
    <property type="component" value="Unassembled WGS sequence"/>
</dbReference>
<gene>
    <name evidence="2" type="ORF">TWF718_006456</name>
</gene>
<dbReference type="EMBL" id="JAVHNR010000003">
    <property type="protein sequence ID" value="KAK6348668.1"/>
    <property type="molecule type" value="Genomic_DNA"/>
</dbReference>
<dbReference type="AlphaFoldDB" id="A0AAN8RK93"/>
<comment type="caution">
    <text evidence="2">The sequence shown here is derived from an EMBL/GenBank/DDBJ whole genome shotgun (WGS) entry which is preliminary data.</text>
</comment>
<feature type="transmembrane region" description="Helical" evidence="1">
    <location>
        <begin position="26"/>
        <end position="49"/>
    </location>
</feature>
<keyword evidence="1" id="KW-1133">Transmembrane helix</keyword>
<evidence type="ECO:0000313" key="2">
    <source>
        <dbReference type="EMBL" id="KAK6348668.1"/>
    </source>
</evidence>
<keyword evidence="1" id="KW-0472">Membrane</keyword>
<keyword evidence="3" id="KW-1185">Reference proteome</keyword>
<evidence type="ECO:0000256" key="1">
    <source>
        <dbReference type="SAM" id="Phobius"/>
    </source>
</evidence>
<protein>
    <submittedName>
        <fullName evidence="2">Uncharacterized protein</fullName>
    </submittedName>
</protein>
<sequence length="61" mass="6944">MSADKVSDKGVFGRTKESVSHGRMQMWLAMSMATTMTTTTVMAMAMAMVRRKDEREQLRQN</sequence>
<evidence type="ECO:0000313" key="3">
    <source>
        <dbReference type="Proteomes" id="UP001313282"/>
    </source>
</evidence>
<proteinExistence type="predicted"/>
<reference evidence="2 3" key="1">
    <citation type="submission" date="2019-10" db="EMBL/GenBank/DDBJ databases">
        <authorList>
            <person name="Palmer J.M."/>
        </authorList>
    </citation>
    <scope>NUCLEOTIDE SEQUENCE [LARGE SCALE GENOMIC DNA]</scope>
    <source>
        <strain evidence="2 3">TWF718</strain>
    </source>
</reference>
<name>A0AAN8RK93_9PEZI</name>